<evidence type="ECO:0000313" key="1">
    <source>
        <dbReference type="EMBL" id="KAA6333905.1"/>
    </source>
</evidence>
<dbReference type="InterPro" id="IPR036452">
    <property type="entry name" value="Ribo_hydro-like"/>
</dbReference>
<comment type="caution">
    <text evidence="1">The sequence shown here is derived from an EMBL/GenBank/DDBJ whole genome shotgun (WGS) entry which is preliminary data.</text>
</comment>
<organism evidence="1">
    <name type="scientific">termite gut metagenome</name>
    <dbReference type="NCBI Taxonomy" id="433724"/>
    <lineage>
        <taxon>unclassified sequences</taxon>
        <taxon>metagenomes</taxon>
        <taxon>organismal metagenomes</taxon>
    </lineage>
</organism>
<proteinExistence type="predicted"/>
<name>A0A5J4RKL7_9ZZZZ</name>
<accession>A0A5J4RKL7</accession>
<protein>
    <recommendedName>
        <fullName evidence="2">Inosine/uridine-preferring nucleoside hydrolase domain-containing protein</fullName>
    </recommendedName>
</protein>
<reference evidence="1" key="1">
    <citation type="submission" date="2019-03" db="EMBL/GenBank/DDBJ databases">
        <title>Single cell metagenomics reveals metabolic interactions within the superorganism composed of flagellate Streblomastix strix and complex community of Bacteroidetes bacteria on its surface.</title>
        <authorList>
            <person name="Treitli S.C."/>
            <person name="Kolisko M."/>
            <person name="Husnik F."/>
            <person name="Keeling P."/>
            <person name="Hampl V."/>
        </authorList>
    </citation>
    <scope>NUCLEOTIDE SEQUENCE</scope>
    <source>
        <strain evidence="1">STM</strain>
    </source>
</reference>
<sequence length="82" mass="8975">MCKWIVAAMCMCFFLEAYADAIRFRIIVDTDGAADDLRAICMLLANSEIDILAVVSSEGALMPADVTLKVRSLLHTHVTQKG</sequence>
<dbReference type="AlphaFoldDB" id="A0A5J4RKL7"/>
<gene>
    <name evidence="1" type="ORF">EZS27_017732</name>
</gene>
<dbReference type="SUPFAM" id="SSF53590">
    <property type="entry name" value="Nucleoside hydrolase"/>
    <property type="match status" value="1"/>
</dbReference>
<dbReference type="GO" id="GO:0016799">
    <property type="term" value="F:hydrolase activity, hydrolyzing N-glycosyl compounds"/>
    <property type="evidence" value="ECO:0007669"/>
    <property type="project" value="InterPro"/>
</dbReference>
<evidence type="ECO:0008006" key="2">
    <source>
        <dbReference type="Google" id="ProtNLM"/>
    </source>
</evidence>
<dbReference type="Gene3D" id="3.90.245.10">
    <property type="entry name" value="Ribonucleoside hydrolase-like"/>
    <property type="match status" value="1"/>
</dbReference>
<dbReference type="EMBL" id="SNRY01001057">
    <property type="protein sequence ID" value="KAA6333905.1"/>
    <property type="molecule type" value="Genomic_DNA"/>
</dbReference>